<dbReference type="EMBL" id="WHOD01000102">
    <property type="protein sequence ID" value="NOU96751.1"/>
    <property type="molecule type" value="Genomic_DNA"/>
</dbReference>
<name>A0A972H5I5_9BACL</name>
<evidence type="ECO:0000313" key="2">
    <source>
        <dbReference type="EMBL" id="NOU96751.1"/>
    </source>
</evidence>
<protein>
    <recommendedName>
        <fullName evidence="4">Lipoprotein</fullName>
    </recommendedName>
</protein>
<comment type="caution">
    <text evidence="2">The sequence shown here is derived from an EMBL/GenBank/DDBJ whole genome shotgun (WGS) entry which is preliminary data.</text>
</comment>
<evidence type="ECO:0008006" key="4">
    <source>
        <dbReference type="Google" id="ProtNLM"/>
    </source>
</evidence>
<reference evidence="2" key="1">
    <citation type="submission" date="2019-10" db="EMBL/GenBank/DDBJ databases">
        <title>Description of Paenibacillus glebae sp. nov.</title>
        <authorList>
            <person name="Carlier A."/>
            <person name="Qi S."/>
        </authorList>
    </citation>
    <scope>NUCLEOTIDE SEQUENCE</scope>
    <source>
        <strain evidence="2">LMG 31456</strain>
    </source>
</reference>
<feature type="chain" id="PRO_5039138466" description="Lipoprotein" evidence="1">
    <location>
        <begin position="23"/>
        <end position="148"/>
    </location>
</feature>
<sequence>MRKWSILLVCLLVILTGCSKNTASTDYEVRSVVTELTKQDGLDNWKLAMVPRTNTLGQQGYDIEFINSGNASVTNVTVYYRIDSKEKLSSPTVKADSKTVVSKLDPHEKISLADLTLPINTPISMEVDWLEGNHISKGTGIFKITESK</sequence>
<dbReference type="RefSeq" id="WP_171654997.1">
    <property type="nucleotide sequence ID" value="NZ_WHOD01000102.1"/>
</dbReference>
<proteinExistence type="predicted"/>
<evidence type="ECO:0000256" key="1">
    <source>
        <dbReference type="SAM" id="SignalP"/>
    </source>
</evidence>
<dbReference type="AlphaFoldDB" id="A0A972H5I5"/>
<accession>A0A972H5I5</accession>
<evidence type="ECO:0000313" key="3">
    <source>
        <dbReference type="Proteomes" id="UP000641588"/>
    </source>
</evidence>
<dbReference type="Proteomes" id="UP000641588">
    <property type="component" value="Unassembled WGS sequence"/>
</dbReference>
<keyword evidence="1" id="KW-0732">Signal</keyword>
<gene>
    <name evidence="2" type="ORF">GC093_26540</name>
</gene>
<feature type="signal peptide" evidence="1">
    <location>
        <begin position="1"/>
        <end position="22"/>
    </location>
</feature>
<organism evidence="2 3">
    <name type="scientific">Paenibacillus foliorum</name>
    <dbReference type="NCBI Taxonomy" id="2654974"/>
    <lineage>
        <taxon>Bacteria</taxon>
        <taxon>Bacillati</taxon>
        <taxon>Bacillota</taxon>
        <taxon>Bacilli</taxon>
        <taxon>Bacillales</taxon>
        <taxon>Paenibacillaceae</taxon>
        <taxon>Paenibacillus</taxon>
    </lineage>
</organism>
<dbReference type="PROSITE" id="PS51257">
    <property type="entry name" value="PROKAR_LIPOPROTEIN"/>
    <property type="match status" value="1"/>
</dbReference>
<keyword evidence="3" id="KW-1185">Reference proteome</keyword>